<reference evidence="1" key="1">
    <citation type="submission" date="2022-06" db="EMBL/GenBank/DDBJ databases">
        <authorList>
            <person name="Berger JAMES D."/>
            <person name="Berger JAMES D."/>
        </authorList>
    </citation>
    <scope>NUCLEOTIDE SEQUENCE [LARGE SCALE GENOMIC DNA]</scope>
</reference>
<evidence type="ECO:0000313" key="2">
    <source>
        <dbReference type="WBParaSite" id="TREG1_143130.1"/>
    </source>
</evidence>
<accession>A0AA85JC31</accession>
<sequence length="129" mass="14414">MNEWIAERTIENQNVAGTCFLRLRDCESIMIIKPLSESNLSVTAYCVTSAYFDNQASLSVNLLLATSDGVLRLIKCSTSDYNQSGEGEWEQIRIYPTGEQVTKLLAINSNPLTIMCGHHCGEINFYTIL</sequence>
<name>A0AA85JC31_TRIRE</name>
<dbReference type="Proteomes" id="UP000050795">
    <property type="component" value="Unassembled WGS sequence"/>
</dbReference>
<reference evidence="2" key="2">
    <citation type="submission" date="2023-11" db="UniProtKB">
        <authorList>
            <consortium name="WormBaseParasite"/>
        </authorList>
    </citation>
    <scope>IDENTIFICATION</scope>
</reference>
<keyword evidence="1" id="KW-1185">Reference proteome</keyword>
<proteinExistence type="predicted"/>
<dbReference type="AlphaFoldDB" id="A0AA85JC31"/>
<dbReference type="WBParaSite" id="TREG1_143130.1">
    <property type="protein sequence ID" value="TREG1_143130.1"/>
    <property type="gene ID" value="TREG1_143130"/>
</dbReference>
<protein>
    <submittedName>
        <fullName evidence="2">Uncharacterized protein</fullName>
    </submittedName>
</protein>
<organism evidence="1 2">
    <name type="scientific">Trichobilharzia regenti</name>
    <name type="common">Nasal bird schistosome</name>
    <dbReference type="NCBI Taxonomy" id="157069"/>
    <lineage>
        <taxon>Eukaryota</taxon>
        <taxon>Metazoa</taxon>
        <taxon>Spiralia</taxon>
        <taxon>Lophotrochozoa</taxon>
        <taxon>Platyhelminthes</taxon>
        <taxon>Trematoda</taxon>
        <taxon>Digenea</taxon>
        <taxon>Strigeidida</taxon>
        <taxon>Schistosomatoidea</taxon>
        <taxon>Schistosomatidae</taxon>
        <taxon>Trichobilharzia</taxon>
    </lineage>
</organism>
<evidence type="ECO:0000313" key="1">
    <source>
        <dbReference type="Proteomes" id="UP000050795"/>
    </source>
</evidence>